<comment type="caution">
    <text evidence="1">The sequence shown here is derived from an EMBL/GenBank/DDBJ whole genome shotgun (WGS) entry which is preliminary data.</text>
</comment>
<name>A0ACC3BIX1_PYRYE</name>
<sequence length="1390" mass="136495">MHSPSPPLRSAAARAAARSAASSRTAPPPPWRPAFVARCLSRVKANRAAVVDARRRVGGVGGGVEGSAVAAALAAAAGDGESRLALPQAVSKLSPAVWSPPSSPICSPVKGVPPRRGDVAVAVPFGCVPGRGGDTRWASSAASADCYCSPPPPPRPLVTSPVIATGAVYAFGGAAPSGDLGAAATPHAAEVREQVVAAAASEGWVDLTGDELEGVLAEVEAALADETAAEESARVDAYISSGGGRGAGASAILPADAMDAVHATATAALPPATTAAAGEAVGADDDADADLDELIEWQSRMTLGDSGGNPTVSDTAAVEDGALCPVLCPVCEADVLAPWPVGRGVTCAAGAPPSSPGRPSAGGRPSTGGGSGPFTESRPSTGSGGSADTTAATVATSSGGGAAAAAAFLWSSPSASTPWFVPTTYGGGDDFGDGGGTWAESGVGGAAALTTAAGASPKGMAHPSERGGGGVEAGVAPADDTEGWWKALSPAERARGGRLSGGEELVLPGTDSADGRDAAAGGGGGGLWGRLRRGRRRRLQQRPAAAAAEGGDPATGGAPPTGGSPPPRRPDAGGGGTMAAVTTTTIPHAILATAAARPDEDAFILPDDTAISFRTYVKRIRGVAAGLVGLGVAPGQAVGVYGANSVEWRCAHLGATFASAVAVGVHPAAPADAVVAALTATAAVVLFVDADRVAGVVALAPRLPLIHTVVVWGCRVAPPHPWLLHWDGLLRRGVDAAVYGAGGRPPRSAAAEVAARLDAATPDAPAAVVFTSGTGASPRGVVLSHDNVVAMLAGFGSRLGGGGANRRGERIGVSYLPLGHVLPLMVDVYGAAMLAITLYLIDFDGGWGGDNGAGAGAPPTAAIGDLLRSVEPTYFVAPPAVLEEMHDAVVAWVESDGPGLPTAIVSAAVAAGARASAADAARAATAAAAAAGSLSGSGSSDGDAPPPPGRPPRRRRGSITLSLANRLFLSKVRGGLGLGSCAALLVSAAPLRADTAAFFTSLHLPPLNVYGLSETAGPVAGETPDAFSLSPAATGRPLPGMEVAVREMGPGGVGEIFVRGRGVALGYAAGPLPSVPRGAVGGRGSSGVWPEAGGGPRWGAGVGNPAEGGGWTGGHPWSLGAPPPRAEVGDSPDATLPPAHSSVQTLLARLTVGVTADSDGSGDGSGNSSNGHGGVAPRLPPPSSDGEPSPRPSPSPAGFAITPLQLTPDGYFATGDLGALSPDCTLHIHDRLTAVLVLASGAKVPPAPVETALRSALPAVEHALLVTDSARTRLGVLFALKSRPDGPSRPPRLDGPAAAVSARCDTPAAAAAGDGLWAAYLDAGVAAVNEGPALPPGARIVAWAVAADGFSADRSELTPTRKVRRAVTAAHYAGVAARMFANARGGATSL</sequence>
<proteinExistence type="predicted"/>
<keyword evidence="2" id="KW-1185">Reference proteome</keyword>
<accession>A0ACC3BIX1</accession>
<organism evidence="1 2">
    <name type="scientific">Pyropia yezoensis</name>
    <name type="common">Susabi-nori</name>
    <name type="synonym">Porphyra yezoensis</name>
    <dbReference type="NCBI Taxonomy" id="2788"/>
    <lineage>
        <taxon>Eukaryota</taxon>
        <taxon>Rhodophyta</taxon>
        <taxon>Bangiophyceae</taxon>
        <taxon>Bangiales</taxon>
        <taxon>Bangiaceae</taxon>
        <taxon>Pyropia</taxon>
    </lineage>
</organism>
<gene>
    <name evidence="1" type="ORF">I4F81_000494</name>
</gene>
<reference evidence="1" key="1">
    <citation type="submission" date="2019-11" db="EMBL/GenBank/DDBJ databases">
        <title>Nori genome reveals adaptations in red seaweeds to the harsh intertidal environment.</title>
        <authorList>
            <person name="Wang D."/>
            <person name="Mao Y."/>
        </authorList>
    </citation>
    <scope>NUCLEOTIDE SEQUENCE</scope>
    <source>
        <tissue evidence="1">Gametophyte</tissue>
    </source>
</reference>
<evidence type="ECO:0000313" key="1">
    <source>
        <dbReference type="EMBL" id="KAK1857880.1"/>
    </source>
</evidence>
<evidence type="ECO:0000313" key="2">
    <source>
        <dbReference type="Proteomes" id="UP000798662"/>
    </source>
</evidence>
<protein>
    <submittedName>
        <fullName evidence="1">Uncharacterized protein</fullName>
    </submittedName>
</protein>
<dbReference type="Proteomes" id="UP000798662">
    <property type="component" value="Chromosome 1"/>
</dbReference>
<dbReference type="EMBL" id="CM020618">
    <property type="protein sequence ID" value="KAK1857880.1"/>
    <property type="molecule type" value="Genomic_DNA"/>
</dbReference>